<evidence type="ECO:0000256" key="1">
    <source>
        <dbReference type="ARBA" id="ARBA00023118"/>
    </source>
</evidence>
<proteinExistence type="predicted"/>
<dbReference type="NCBIfam" id="TIGR03489">
    <property type="entry name" value="cas_csp1"/>
    <property type="match status" value="1"/>
</dbReference>
<evidence type="ECO:0000313" key="4">
    <source>
        <dbReference type="Proteomes" id="UP000474175"/>
    </source>
</evidence>
<dbReference type="NCBIfam" id="TIGR01875">
    <property type="entry name" value="cas_MJ0381"/>
    <property type="match status" value="1"/>
</dbReference>
<dbReference type="GO" id="GO:0051607">
    <property type="term" value="P:defense response to virus"/>
    <property type="evidence" value="ECO:0007669"/>
    <property type="project" value="UniProtKB-KW"/>
</dbReference>
<keyword evidence="1" id="KW-0051">Antiviral defense</keyword>
<dbReference type="InterPro" id="IPR010154">
    <property type="entry name" value="CRISPR-assoc_Cas7/Cst2/DevR"/>
</dbReference>
<evidence type="ECO:0000313" key="3">
    <source>
        <dbReference type="EMBL" id="NDU95283.1"/>
    </source>
</evidence>
<dbReference type="Proteomes" id="UP000474175">
    <property type="component" value="Unassembled WGS sequence"/>
</dbReference>
<dbReference type="RefSeq" id="WP_163946881.1">
    <property type="nucleotide sequence ID" value="NZ_JAAFZH010000003.1"/>
</dbReference>
<dbReference type="AlphaFoldDB" id="A0A6L9L930"/>
<comment type="function">
    <text evidence="2">CRISPR (clustered regularly interspaced short palindromic repeat) is an adaptive immune system that provides protection against mobile genetic elements (viruses, transposable elements and conjugative plasmids). CRISPR clusters contain spacers, sequences complementary to antecedent mobile elements, and target invading nucleic acids. CRISPR clusters are transcribed and processed into CRISPR RNA (crRNA).</text>
</comment>
<sequence>MEISGILVSLVAPFDYHMANGGEKLLGNASSIKRTPDGKVYVSGQMQRHVLFSAMSRLNEADPNRAQTYVSNGDGVSNHIEVDLRADMGGFMHPSRGDYSGRRTAPLSATMAVALDESKVGRDLLIRLKQDPNEDSRDQALATREFSENDMMLMNFYLDITSLSTSKAFRYQNSFHLETTHHKHAPETERMRRVRLFLEATRSLHDYSNQARNAVSGEPLRVLIVFDTKHSRKAARYFSVSETQQKNILAELQARGAQYFLGDDDTNESVFKAYEKALTLLASSTLTDLSEGDSAIVTFEEFAGRN</sequence>
<name>A0A6L9L930_9BACT</name>
<accession>A0A6L9L930</accession>
<dbReference type="CDD" id="cd09717">
    <property type="entry name" value="Cas7_I"/>
    <property type="match status" value="1"/>
</dbReference>
<comment type="caution">
    <text evidence="3">The sequence shown here is derived from an EMBL/GenBank/DDBJ whole genome shotgun (WGS) entry which is preliminary data.</text>
</comment>
<dbReference type="InterPro" id="IPR020032">
    <property type="entry name" value="CRISPR-assoc_Csp1"/>
</dbReference>
<keyword evidence="4" id="KW-1185">Reference proteome</keyword>
<reference evidence="3 4" key="1">
    <citation type="submission" date="2020-02" db="EMBL/GenBank/DDBJ databases">
        <title>Draft genome sequence of two Spirosoma agri KCTC 52727 and Spirosoma terrae KCTC 52035.</title>
        <authorList>
            <person name="Rojas J."/>
            <person name="Ambika Manirajan B."/>
            <person name="Suarez C."/>
            <person name="Ratering S."/>
            <person name="Schnell S."/>
        </authorList>
    </citation>
    <scope>NUCLEOTIDE SEQUENCE [LARGE SCALE GENOMIC DNA]</scope>
    <source>
        <strain evidence="3 4">KCTC 52035</strain>
    </source>
</reference>
<protein>
    <submittedName>
        <fullName evidence="3">Type I-PGING CRISPR-associated protein Cas7/Csp1</fullName>
    </submittedName>
</protein>
<gene>
    <name evidence="3" type="primary">cas7p</name>
    <name evidence="3" type="ORF">GK108_10405</name>
</gene>
<dbReference type="EMBL" id="JAAFZH010000003">
    <property type="protein sequence ID" value="NDU95283.1"/>
    <property type="molecule type" value="Genomic_DNA"/>
</dbReference>
<organism evidence="3 4">
    <name type="scientific">Spirosoma terrae</name>
    <dbReference type="NCBI Taxonomy" id="1968276"/>
    <lineage>
        <taxon>Bacteria</taxon>
        <taxon>Pseudomonadati</taxon>
        <taxon>Bacteroidota</taxon>
        <taxon>Cytophagia</taxon>
        <taxon>Cytophagales</taxon>
        <taxon>Cytophagaceae</taxon>
        <taxon>Spirosoma</taxon>
    </lineage>
</organism>
<dbReference type="Pfam" id="PF01905">
    <property type="entry name" value="DevR"/>
    <property type="match status" value="1"/>
</dbReference>
<evidence type="ECO:0000256" key="2">
    <source>
        <dbReference type="ARBA" id="ARBA00025626"/>
    </source>
</evidence>